<organism evidence="1">
    <name type="scientific">marine metagenome</name>
    <dbReference type="NCBI Taxonomy" id="408172"/>
    <lineage>
        <taxon>unclassified sequences</taxon>
        <taxon>metagenomes</taxon>
        <taxon>ecological metagenomes</taxon>
    </lineage>
</organism>
<sequence>RLIHIPNGKLFIESLANYGKGFHFIWNEMSVLVTFESNWKKAKVILEKIIKIKSEKFHFNASEMIKKASKKFMIHKTSLEPIIYTKVENSGVELTIRHLCKPRERRDIEQDIWESILEAFEKEIDIEFAYPTIRRYFANEEGKMATRENILLDDKDQ</sequence>
<gene>
    <name evidence="1" type="ORF">METZ01_LOCUS479396</name>
</gene>
<protein>
    <recommendedName>
        <fullName evidence="2">Mechanosensitive ion channel protein MscS</fullName>
    </recommendedName>
</protein>
<dbReference type="InterPro" id="IPR011066">
    <property type="entry name" value="MscS_channel_C_sf"/>
</dbReference>
<dbReference type="AlphaFoldDB" id="A0A383C2Z4"/>
<dbReference type="GO" id="GO:0016020">
    <property type="term" value="C:membrane"/>
    <property type="evidence" value="ECO:0007669"/>
    <property type="project" value="InterPro"/>
</dbReference>
<evidence type="ECO:0008006" key="2">
    <source>
        <dbReference type="Google" id="ProtNLM"/>
    </source>
</evidence>
<reference evidence="1" key="1">
    <citation type="submission" date="2018-05" db="EMBL/GenBank/DDBJ databases">
        <authorList>
            <person name="Lanie J.A."/>
            <person name="Ng W.-L."/>
            <person name="Kazmierczak K.M."/>
            <person name="Andrzejewski T.M."/>
            <person name="Davidsen T.M."/>
            <person name="Wayne K.J."/>
            <person name="Tettelin H."/>
            <person name="Glass J.I."/>
            <person name="Rusch D."/>
            <person name="Podicherti R."/>
            <person name="Tsui H.-C.T."/>
            <person name="Winkler M.E."/>
        </authorList>
    </citation>
    <scope>NUCLEOTIDE SEQUENCE</scope>
</reference>
<accession>A0A383C2Z4</accession>
<evidence type="ECO:0000313" key="1">
    <source>
        <dbReference type="EMBL" id="SVE26542.1"/>
    </source>
</evidence>
<dbReference type="Gene3D" id="3.30.70.100">
    <property type="match status" value="1"/>
</dbReference>
<dbReference type="SUPFAM" id="SSF82689">
    <property type="entry name" value="Mechanosensitive channel protein MscS (YggB), C-terminal domain"/>
    <property type="match status" value="1"/>
</dbReference>
<proteinExistence type="predicted"/>
<feature type="non-terminal residue" evidence="1">
    <location>
        <position position="1"/>
    </location>
</feature>
<dbReference type="EMBL" id="UINC01205387">
    <property type="protein sequence ID" value="SVE26542.1"/>
    <property type="molecule type" value="Genomic_DNA"/>
</dbReference>
<name>A0A383C2Z4_9ZZZZ</name>